<feature type="chain" id="PRO_5045822275" evidence="2">
    <location>
        <begin position="25"/>
        <end position="152"/>
    </location>
</feature>
<evidence type="ECO:0000313" key="3">
    <source>
        <dbReference type="EMBL" id="CEJ73534.1"/>
    </source>
</evidence>
<sequence length="152" mass="17075">MKIKKILSLSLVIISISLSFVGCSKQSDKSNDIQNSVDKTNSTEKSNTDKENKISSSEAKNIVNDKFKNIVDSDSLLIGGDFFNLTDVIGIENQNYYVFYFKNKDQSIKTDKRVLVNATTGEIYGNYNSNKNKLIPIDNFINDLSKDKSNLN</sequence>
<organism evidence="3 4">
    <name type="scientific">Paraclostridium sordellii</name>
    <name type="common">Clostridium sordellii</name>
    <dbReference type="NCBI Taxonomy" id="1505"/>
    <lineage>
        <taxon>Bacteria</taxon>
        <taxon>Bacillati</taxon>
        <taxon>Bacillota</taxon>
        <taxon>Clostridia</taxon>
        <taxon>Peptostreptococcales</taxon>
        <taxon>Peptostreptococcaceae</taxon>
        <taxon>Paraclostridium</taxon>
    </lineage>
</organism>
<dbReference type="PROSITE" id="PS51257">
    <property type="entry name" value="PROKAR_LIPOPROTEIN"/>
    <property type="match status" value="1"/>
</dbReference>
<accession>A0ABM9RNB9</accession>
<feature type="compositionally biased region" description="Polar residues" evidence="1">
    <location>
        <begin position="32"/>
        <end position="45"/>
    </location>
</feature>
<dbReference type="RefSeq" id="WP_057544861.1">
    <property type="nucleotide sequence ID" value="NZ_CDNJ01000003.1"/>
</dbReference>
<keyword evidence="4" id="KW-1185">Reference proteome</keyword>
<evidence type="ECO:0000256" key="2">
    <source>
        <dbReference type="SAM" id="SignalP"/>
    </source>
</evidence>
<evidence type="ECO:0000256" key="1">
    <source>
        <dbReference type="SAM" id="MobiDB-lite"/>
    </source>
</evidence>
<keyword evidence="3" id="KW-0449">Lipoprotein</keyword>
<dbReference type="EMBL" id="LN679998">
    <property type="protein sequence ID" value="CEJ73534.1"/>
    <property type="molecule type" value="Genomic_DNA"/>
</dbReference>
<dbReference type="GeneID" id="97537274"/>
<reference evidence="3 4" key="1">
    <citation type="submission" date="2014-11" db="EMBL/GenBank/DDBJ databases">
        <authorList>
            <person name="Aslett M.A."/>
            <person name="De Silva N."/>
        </authorList>
    </citation>
    <scope>NUCLEOTIDE SEQUENCE [LARGE SCALE GENOMIC DNA]</scope>
    <source>
        <strain evidence="3 4">ATCC9714</strain>
    </source>
</reference>
<keyword evidence="2" id="KW-0732">Signal</keyword>
<feature type="signal peptide" evidence="2">
    <location>
        <begin position="1"/>
        <end position="24"/>
    </location>
</feature>
<dbReference type="Proteomes" id="UP000032811">
    <property type="component" value="Chromosome 1"/>
</dbReference>
<protein>
    <submittedName>
        <fullName evidence="3">Lipoprotein</fullName>
    </submittedName>
</protein>
<name>A0ABM9RNB9_PARSO</name>
<evidence type="ECO:0000313" key="4">
    <source>
        <dbReference type="Proteomes" id="UP000032811"/>
    </source>
</evidence>
<proteinExistence type="predicted"/>
<feature type="region of interest" description="Disordered" evidence="1">
    <location>
        <begin position="24"/>
        <end position="55"/>
    </location>
</feature>
<gene>
    <name evidence="3" type="ORF">ATCC9714_14221</name>
</gene>